<protein>
    <submittedName>
        <fullName evidence="10">ABC-type spermidine/putrescine transport system, permease component II</fullName>
    </submittedName>
</protein>
<dbReference type="PATRIC" id="fig|1184387.3.peg.1794"/>
<sequence>METKKVIGRRRFSMTITTLAFVFLYLPIVALIVLSFNSARQGVTWTGFTLKWYSELFRQADVWRAFLNTVIIALTSSLAATAIGTFSAMALYWYQSRLKGYLGILVYTPLIIPDILMGVSMLIFFVAVGVPLGLFTIFVAHVTFCVSYVTVTVMTRLEDFDYSVVEAARDLGAKTHEVFRKVIVPIIMPGIIAGFLLSLTLSIDDFVITFFVAGPGSTTLPLKIYSMIKFGVSPVINALSTLLLVGTMFISFFGSRFRKLIF</sequence>
<reference evidence="11" key="1">
    <citation type="journal article" date="2015" name="MBio">
        <title>Genome-Resolved Metagenomic Analysis Reveals Roles for Candidate Phyla and Other Microbial Community Members in Biogeochemical Transformations in Oil Reservoirs.</title>
        <authorList>
            <person name="Hu P."/>
            <person name="Tom L."/>
            <person name="Singh A."/>
            <person name="Thomas B.C."/>
            <person name="Baker B.J."/>
            <person name="Piceno Y.M."/>
            <person name="Andersen G.L."/>
            <person name="Banfield J.F."/>
        </authorList>
    </citation>
    <scope>NUCLEOTIDE SEQUENCE [LARGE SCALE GENOMIC DNA]</scope>
</reference>
<dbReference type="PROSITE" id="PS50928">
    <property type="entry name" value="ABC_TM1"/>
    <property type="match status" value="1"/>
</dbReference>
<keyword evidence="4" id="KW-1003">Cell membrane</keyword>
<keyword evidence="3 8" id="KW-0813">Transport</keyword>
<gene>
    <name evidence="10" type="ORF">XD94_1332</name>
</gene>
<evidence type="ECO:0000313" key="10">
    <source>
        <dbReference type="EMBL" id="KUK79628.1"/>
    </source>
</evidence>
<dbReference type="Pfam" id="PF00528">
    <property type="entry name" value="BPD_transp_1"/>
    <property type="match status" value="1"/>
</dbReference>
<name>A0A101HMK6_9BACT</name>
<comment type="subcellular location">
    <subcellularLocation>
        <location evidence="1 8">Cell membrane</location>
        <topology evidence="1 8">Multi-pass membrane protein</topology>
    </subcellularLocation>
</comment>
<feature type="transmembrane region" description="Helical" evidence="8">
    <location>
        <begin position="65"/>
        <end position="94"/>
    </location>
</feature>
<evidence type="ECO:0000256" key="7">
    <source>
        <dbReference type="ARBA" id="ARBA00023136"/>
    </source>
</evidence>
<dbReference type="CDD" id="cd06261">
    <property type="entry name" value="TM_PBP2"/>
    <property type="match status" value="1"/>
</dbReference>
<evidence type="ECO:0000313" key="11">
    <source>
        <dbReference type="Proteomes" id="UP000054092"/>
    </source>
</evidence>
<feature type="transmembrane region" description="Helical" evidence="8">
    <location>
        <begin position="182"/>
        <end position="212"/>
    </location>
</feature>
<dbReference type="GO" id="GO:0055085">
    <property type="term" value="P:transmembrane transport"/>
    <property type="evidence" value="ECO:0007669"/>
    <property type="project" value="InterPro"/>
</dbReference>
<dbReference type="GO" id="GO:0005886">
    <property type="term" value="C:plasma membrane"/>
    <property type="evidence" value="ECO:0007669"/>
    <property type="project" value="UniProtKB-SubCell"/>
</dbReference>
<evidence type="ECO:0000256" key="8">
    <source>
        <dbReference type="RuleBase" id="RU363032"/>
    </source>
</evidence>
<keyword evidence="5 8" id="KW-0812">Transmembrane</keyword>
<dbReference type="InterPro" id="IPR051789">
    <property type="entry name" value="Bact_Polyamine_Transport"/>
</dbReference>
<feature type="transmembrane region" description="Helical" evidence="8">
    <location>
        <begin position="12"/>
        <end position="36"/>
    </location>
</feature>
<evidence type="ECO:0000256" key="4">
    <source>
        <dbReference type="ARBA" id="ARBA00022475"/>
    </source>
</evidence>
<proteinExistence type="inferred from homology"/>
<accession>A0A101HMK6</accession>
<dbReference type="InterPro" id="IPR035906">
    <property type="entry name" value="MetI-like_sf"/>
</dbReference>
<dbReference type="EMBL" id="LGGP01000249">
    <property type="protein sequence ID" value="KUK79628.1"/>
    <property type="molecule type" value="Genomic_DNA"/>
</dbReference>
<comment type="similarity">
    <text evidence="2">Belongs to the binding-protein-dependent transport system permease family. CysTW subfamily.</text>
</comment>
<keyword evidence="7 8" id="KW-0472">Membrane</keyword>
<feature type="transmembrane region" description="Helical" evidence="8">
    <location>
        <begin position="132"/>
        <end position="151"/>
    </location>
</feature>
<dbReference type="SUPFAM" id="SSF161098">
    <property type="entry name" value="MetI-like"/>
    <property type="match status" value="1"/>
</dbReference>
<evidence type="ECO:0000256" key="1">
    <source>
        <dbReference type="ARBA" id="ARBA00004651"/>
    </source>
</evidence>
<dbReference type="Gene3D" id="1.10.3720.10">
    <property type="entry name" value="MetI-like"/>
    <property type="match status" value="1"/>
</dbReference>
<evidence type="ECO:0000256" key="3">
    <source>
        <dbReference type="ARBA" id="ARBA00022448"/>
    </source>
</evidence>
<dbReference type="PANTHER" id="PTHR43848:SF2">
    <property type="entry name" value="PUTRESCINE TRANSPORT SYSTEM PERMEASE PROTEIN POTI"/>
    <property type="match status" value="1"/>
</dbReference>
<organism evidence="10 11">
    <name type="scientific">Mesotoga prima</name>
    <dbReference type="NCBI Taxonomy" id="1184387"/>
    <lineage>
        <taxon>Bacteria</taxon>
        <taxon>Thermotogati</taxon>
        <taxon>Thermotogota</taxon>
        <taxon>Thermotogae</taxon>
        <taxon>Kosmotogales</taxon>
        <taxon>Kosmotogaceae</taxon>
        <taxon>Mesotoga</taxon>
    </lineage>
</organism>
<dbReference type="Proteomes" id="UP000054092">
    <property type="component" value="Unassembled WGS sequence"/>
</dbReference>
<dbReference type="AlphaFoldDB" id="A0A101HMK6"/>
<evidence type="ECO:0000256" key="5">
    <source>
        <dbReference type="ARBA" id="ARBA00022692"/>
    </source>
</evidence>
<comment type="caution">
    <text evidence="10">The sequence shown here is derived from an EMBL/GenBank/DDBJ whole genome shotgun (WGS) entry which is preliminary data.</text>
</comment>
<feature type="domain" description="ABC transmembrane type-1" evidence="9">
    <location>
        <begin position="66"/>
        <end position="254"/>
    </location>
</feature>
<feature type="transmembrane region" description="Helical" evidence="8">
    <location>
        <begin position="232"/>
        <end position="253"/>
    </location>
</feature>
<dbReference type="PANTHER" id="PTHR43848">
    <property type="entry name" value="PUTRESCINE TRANSPORT SYSTEM PERMEASE PROTEIN POTI"/>
    <property type="match status" value="1"/>
</dbReference>
<evidence type="ECO:0000256" key="6">
    <source>
        <dbReference type="ARBA" id="ARBA00022989"/>
    </source>
</evidence>
<dbReference type="InterPro" id="IPR000515">
    <property type="entry name" value="MetI-like"/>
</dbReference>
<feature type="transmembrane region" description="Helical" evidence="8">
    <location>
        <begin position="101"/>
        <end position="126"/>
    </location>
</feature>
<keyword evidence="6 8" id="KW-1133">Transmembrane helix</keyword>
<evidence type="ECO:0000259" key="9">
    <source>
        <dbReference type="PROSITE" id="PS50928"/>
    </source>
</evidence>
<evidence type="ECO:0000256" key="2">
    <source>
        <dbReference type="ARBA" id="ARBA00007069"/>
    </source>
</evidence>